<dbReference type="STRING" id="551991.SAMN05192529_10292"/>
<dbReference type="EMBL" id="FNQY01000002">
    <property type="protein sequence ID" value="SDZ81486.1"/>
    <property type="molecule type" value="Genomic_DNA"/>
</dbReference>
<dbReference type="RefSeq" id="WP_091392978.1">
    <property type="nucleotide sequence ID" value="NZ_FNQY01000002.1"/>
</dbReference>
<sequence>MENIKSRILEFIESLPYGQDKFEKKCGLSRGYVNKLGDNMTAKTQAKIQNEFPELNMDWLIKGEGEMLEGKEAIKSMDTKDVVIGFILNEIAEIKSSMKGTFYSDEKEALLSRIAQIDNMKK</sequence>
<protein>
    <recommendedName>
        <fullName evidence="3">Bacteriophage CI repressor helix-turn-helix domain-containing protein</fullName>
    </recommendedName>
</protein>
<keyword evidence="2" id="KW-1185">Reference proteome</keyword>
<evidence type="ECO:0000313" key="1">
    <source>
        <dbReference type="EMBL" id="SDZ81486.1"/>
    </source>
</evidence>
<evidence type="ECO:0000313" key="2">
    <source>
        <dbReference type="Proteomes" id="UP000199041"/>
    </source>
</evidence>
<dbReference type="AlphaFoldDB" id="A0A1H3W358"/>
<evidence type="ECO:0008006" key="3">
    <source>
        <dbReference type="Google" id="ProtNLM"/>
    </source>
</evidence>
<name>A0A1H3W358_9BACT</name>
<gene>
    <name evidence="1" type="ORF">SAMN05192529_10292</name>
</gene>
<proteinExistence type="predicted"/>
<dbReference type="OrthoDB" id="796548at2"/>
<reference evidence="1 2" key="1">
    <citation type="submission" date="2016-10" db="EMBL/GenBank/DDBJ databases">
        <authorList>
            <person name="de Groot N.N."/>
        </authorList>
    </citation>
    <scope>NUCLEOTIDE SEQUENCE [LARGE SCALE GENOMIC DNA]</scope>
    <source>
        <strain evidence="1 2">Vu-144</strain>
    </source>
</reference>
<organism evidence="1 2">
    <name type="scientific">Arachidicoccus rhizosphaerae</name>
    <dbReference type="NCBI Taxonomy" id="551991"/>
    <lineage>
        <taxon>Bacteria</taxon>
        <taxon>Pseudomonadati</taxon>
        <taxon>Bacteroidota</taxon>
        <taxon>Chitinophagia</taxon>
        <taxon>Chitinophagales</taxon>
        <taxon>Chitinophagaceae</taxon>
        <taxon>Arachidicoccus</taxon>
    </lineage>
</organism>
<dbReference type="Proteomes" id="UP000199041">
    <property type="component" value="Unassembled WGS sequence"/>
</dbReference>
<accession>A0A1H3W358</accession>